<gene>
    <name evidence="2" type="ORF">GCM10023351_17500</name>
</gene>
<proteinExistence type="predicted"/>
<name>A0ABP9A5M0_9MICO</name>
<dbReference type="Proteomes" id="UP001501645">
    <property type="component" value="Unassembled WGS sequence"/>
</dbReference>
<protein>
    <recommendedName>
        <fullName evidence="4">Secreted protein</fullName>
    </recommendedName>
</protein>
<evidence type="ECO:0000313" key="3">
    <source>
        <dbReference type="Proteomes" id="UP001501645"/>
    </source>
</evidence>
<comment type="caution">
    <text evidence="2">The sequence shown here is derived from an EMBL/GenBank/DDBJ whole genome shotgun (WGS) entry which is preliminary data.</text>
</comment>
<dbReference type="EMBL" id="BAABKO010000002">
    <property type="protein sequence ID" value="GAA4773587.1"/>
    <property type="molecule type" value="Genomic_DNA"/>
</dbReference>
<keyword evidence="1" id="KW-0472">Membrane</keyword>
<accession>A0ABP9A5M0</accession>
<feature type="transmembrane region" description="Helical" evidence="1">
    <location>
        <begin position="61"/>
        <end position="78"/>
    </location>
</feature>
<reference evidence="3" key="1">
    <citation type="journal article" date="2019" name="Int. J. Syst. Evol. Microbiol.">
        <title>The Global Catalogue of Microorganisms (GCM) 10K type strain sequencing project: providing services to taxonomists for standard genome sequencing and annotation.</title>
        <authorList>
            <consortium name="The Broad Institute Genomics Platform"/>
            <consortium name="The Broad Institute Genome Sequencing Center for Infectious Disease"/>
            <person name="Wu L."/>
            <person name="Ma J."/>
        </authorList>
    </citation>
    <scope>NUCLEOTIDE SEQUENCE [LARGE SCALE GENOMIC DNA]</scope>
    <source>
        <strain evidence="3">JCM 18537</strain>
    </source>
</reference>
<keyword evidence="1" id="KW-0812">Transmembrane</keyword>
<keyword evidence="1" id="KW-1133">Transmembrane helix</keyword>
<evidence type="ECO:0008006" key="4">
    <source>
        <dbReference type="Google" id="ProtNLM"/>
    </source>
</evidence>
<keyword evidence="3" id="KW-1185">Reference proteome</keyword>
<dbReference type="RefSeq" id="WP_345438141.1">
    <property type="nucleotide sequence ID" value="NZ_BAABKO010000002.1"/>
</dbReference>
<evidence type="ECO:0000256" key="1">
    <source>
        <dbReference type="SAM" id="Phobius"/>
    </source>
</evidence>
<evidence type="ECO:0000313" key="2">
    <source>
        <dbReference type="EMBL" id="GAA4773587.1"/>
    </source>
</evidence>
<organism evidence="2 3">
    <name type="scientific">Microbacterium gilvum</name>
    <dbReference type="NCBI Taxonomy" id="1336204"/>
    <lineage>
        <taxon>Bacteria</taxon>
        <taxon>Bacillati</taxon>
        <taxon>Actinomycetota</taxon>
        <taxon>Actinomycetes</taxon>
        <taxon>Micrococcales</taxon>
        <taxon>Microbacteriaceae</taxon>
        <taxon>Microbacterium</taxon>
    </lineage>
</organism>
<sequence length="87" mass="9126">MAAIRSRRAIVLTTIAALVVVTIVLAPMGTVGTCVDAASGYGESFCRTDLVSLVGIPSNLFLWLIPFLAVIGAGWGMARMHGRRPAP</sequence>